<reference evidence="1 2" key="1">
    <citation type="journal article" date="2017" name="Int. J. Syst. Evol. Microbiol.">
        <title>Marinicauda algicola sp. nov., isolated from a marine red alga Rhodosorus marinus.</title>
        <authorList>
            <person name="Jeong S.E."/>
            <person name="Jeon S.H."/>
            <person name="Chun B.H."/>
            <person name="Kim D.W."/>
            <person name="Jeon C.O."/>
        </authorList>
    </citation>
    <scope>NUCLEOTIDE SEQUENCE [LARGE SCALE GENOMIC DNA]</scope>
    <source>
        <strain evidence="1 2">JCM 31718</strain>
    </source>
</reference>
<dbReference type="Proteomes" id="UP000308054">
    <property type="component" value="Unassembled WGS sequence"/>
</dbReference>
<keyword evidence="2" id="KW-1185">Reference proteome</keyword>
<feature type="non-terminal residue" evidence="1">
    <location>
        <position position="1"/>
    </location>
</feature>
<dbReference type="AlphaFoldDB" id="A0A4S2GS75"/>
<comment type="caution">
    <text evidence="1">The sequence shown here is derived from an EMBL/GenBank/DDBJ whole genome shotgun (WGS) entry which is preliminary data.</text>
</comment>
<name>A0A4S2GS75_9PROT</name>
<proteinExistence type="predicted"/>
<evidence type="ECO:0000313" key="2">
    <source>
        <dbReference type="Proteomes" id="UP000308054"/>
    </source>
</evidence>
<protein>
    <submittedName>
        <fullName evidence="1">Outer membrane lipid asymmetry maintenance protein MlaD</fullName>
    </submittedName>
</protein>
<accession>A0A4S2GS75</accession>
<sequence length="38" mass="3886">TEMLPEGGEIEFTQGSVDLFDLIGEAVMGRGSGASTSP</sequence>
<organism evidence="1 2">
    <name type="scientific">Marinicauda algicola</name>
    <dbReference type="NCBI Taxonomy" id="2029849"/>
    <lineage>
        <taxon>Bacteria</taxon>
        <taxon>Pseudomonadati</taxon>
        <taxon>Pseudomonadota</taxon>
        <taxon>Alphaproteobacteria</taxon>
        <taxon>Maricaulales</taxon>
        <taxon>Maricaulaceae</taxon>
        <taxon>Marinicauda</taxon>
    </lineage>
</organism>
<dbReference type="EMBL" id="SRXW01000065">
    <property type="protein sequence ID" value="TGY85815.1"/>
    <property type="molecule type" value="Genomic_DNA"/>
</dbReference>
<evidence type="ECO:0000313" key="1">
    <source>
        <dbReference type="EMBL" id="TGY85815.1"/>
    </source>
</evidence>
<gene>
    <name evidence="1" type="ORF">E5163_16770</name>
</gene>